<organism evidence="2 3">
    <name type="scientific">Arctia plantaginis</name>
    <name type="common">Wood tiger moth</name>
    <name type="synonym">Phalaena plantaginis</name>
    <dbReference type="NCBI Taxonomy" id="874455"/>
    <lineage>
        <taxon>Eukaryota</taxon>
        <taxon>Metazoa</taxon>
        <taxon>Ecdysozoa</taxon>
        <taxon>Arthropoda</taxon>
        <taxon>Hexapoda</taxon>
        <taxon>Insecta</taxon>
        <taxon>Pterygota</taxon>
        <taxon>Neoptera</taxon>
        <taxon>Endopterygota</taxon>
        <taxon>Lepidoptera</taxon>
        <taxon>Glossata</taxon>
        <taxon>Ditrysia</taxon>
        <taxon>Noctuoidea</taxon>
        <taxon>Erebidae</taxon>
        <taxon>Arctiinae</taxon>
        <taxon>Arctia</taxon>
    </lineage>
</organism>
<dbReference type="Proteomes" id="UP000494106">
    <property type="component" value="Unassembled WGS sequence"/>
</dbReference>
<name>A0A8S1BD55_ARCPL</name>
<keyword evidence="3" id="KW-1185">Reference proteome</keyword>
<dbReference type="EMBL" id="CADEBC010000592">
    <property type="protein sequence ID" value="CAB3257800.1"/>
    <property type="molecule type" value="Genomic_DNA"/>
</dbReference>
<dbReference type="AlphaFoldDB" id="A0A8S1BD55"/>
<proteinExistence type="predicted"/>
<feature type="chain" id="PRO_5035784953" description="Secreted protein" evidence="1">
    <location>
        <begin position="23"/>
        <end position="67"/>
    </location>
</feature>
<comment type="caution">
    <text evidence="2">The sequence shown here is derived from an EMBL/GenBank/DDBJ whole genome shotgun (WGS) entry which is preliminary data.</text>
</comment>
<feature type="signal peptide" evidence="1">
    <location>
        <begin position="1"/>
        <end position="22"/>
    </location>
</feature>
<sequence length="67" mass="7439">MLLTFLRVGLVLWLLVAHHGYGAVVRLRCVRGVRGMRPARARSVILSAPPPTARAQRHCILVIMPNT</sequence>
<evidence type="ECO:0000313" key="2">
    <source>
        <dbReference type="EMBL" id="CAB3257800.1"/>
    </source>
</evidence>
<evidence type="ECO:0000256" key="1">
    <source>
        <dbReference type="SAM" id="SignalP"/>
    </source>
</evidence>
<accession>A0A8S1BD55</accession>
<keyword evidence="1" id="KW-0732">Signal</keyword>
<protein>
    <recommendedName>
        <fullName evidence="4">Secreted protein</fullName>
    </recommendedName>
</protein>
<gene>
    <name evidence="2" type="ORF">APLA_LOCUS16179</name>
</gene>
<evidence type="ECO:0000313" key="3">
    <source>
        <dbReference type="Proteomes" id="UP000494106"/>
    </source>
</evidence>
<reference evidence="2 3" key="1">
    <citation type="submission" date="2020-04" db="EMBL/GenBank/DDBJ databases">
        <authorList>
            <person name="Wallbank WR R."/>
            <person name="Pardo Diaz C."/>
            <person name="Kozak K."/>
            <person name="Martin S."/>
            <person name="Jiggins C."/>
            <person name="Moest M."/>
            <person name="Warren A I."/>
            <person name="Byers J.R.P. K."/>
            <person name="Montejo-Kovacevich G."/>
            <person name="Yen C E."/>
        </authorList>
    </citation>
    <scope>NUCLEOTIDE SEQUENCE [LARGE SCALE GENOMIC DNA]</scope>
</reference>
<evidence type="ECO:0008006" key="4">
    <source>
        <dbReference type="Google" id="ProtNLM"/>
    </source>
</evidence>